<evidence type="ECO:0000313" key="2">
    <source>
        <dbReference type="Proteomes" id="UP001152795"/>
    </source>
</evidence>
<dbReference type="EMBL" id="CACRXK020021790">
    <property type="protein sequence ID" value="CAB4036205.1"/>
    <property type="molecule type" value="Genomic_DNA"/>
</dbReference>
<dbReference type="Proteomes" id="UP001152795">
    <property type="component" value="Unassembled WGS sequence"/>
</dbReference>
<dbReference type="GO" id="GO:0003723">
    <property type="term" value="F:RNA binding"/>
    <property type="evidence" value="ECO:0007669"/>
    <property type="project" value="TreeGrafter"/>
</dbReference>
<dbReference type="SUPFAM" id="SSF48371">
    <property type="entry name" value="ARM repeat"/>
    <property type="match status" value="1"/>
</dbReference>
<evidence type="ECO:0000313" key="1">
    <source>
        <dbReference type="EMBL" id="CAB4036205.1"/>
    </source>
</evidence>
<name>A0A7D9LM91_PARCT</name>
<accession>A0A7D9LM91</accession>
<dbReference type="PANTHER" id="PTHR18034:SF3">
    <property type="entry name" value="PRE-MRNA-SPLICING FACTOR CWC22 HOMOLOG"/>
    <property type="match status" value="1"/>
</dbReference>
<organism evidence="1 2">
    <name type="scientific">Paramuricea clavata</name>
    <name type="common">Red gorgonian</name>
    <name type="synonym">Violescent sea-whip</name>
    <dbReference type="NCBI Taxonomy" id="317549"/>
    <lineage>
        <taxon>Eukaryota</taxon>
        <taxon>Metazoa</taxon>
        <taxon>Cnidaria</taxon>
        <taxon>Anthozoa</taxon>
        <taxon>Octocorallia</taxon>
        <taxon>Malacalcyonacea</taxon>
        <taxon>Plexauridae</taxon>
        <taxon>Paramuricea</taxon>
    </lineage>
</organism>
<dbReference type="OrthoDB" id="1924287at2759"/>
<gene>
    <name evidence="1" type="ORF">PACLA_8A067939</name>
</gene>
<proteinExistence type="predicted"/>
<dbReference type="AlphaFoldDB" id="A0A7D9LM91"/>
<keyword evidence="2" id="KW-1185">Reference proteome</keyword>
<dbReference type="GO" id="GO:0000398">
    <property type="term" value="P:mRNA splicing, via spliceosome"/>
    <property type="evidence" value="ECO:0007669"/>
    <property type="project" value="TreeGrafter"/>
</dbReference>
<dbReference type="GO" id="GO:0071013">
    <property type="term" value="C:catalytic step 2 spliceosome"/>
    <property type="evidence" value="ECO:0007669"/>
    <property type="project" value="TreeGrafter"/>
</dbReference>
<dbReference type="InterPro" id="IPR050781">
    <property type="entry name" value="CWC22_splicing_factor"/>
</dbReference>
<dbReference type="InterPro" id="IPR016024">
    <property type="entry name" value="ARM-type_fold"/>
</dbReference>
<dbReference type="PANTHER" id="PTHR18034">
    <property type="entry name" value="CELL CYCLE CONTROL PROTEIN CWF22-RELATED"/>
    <property type="match status" value="1"/>
</dbReference>
<dbReference type="Gene3D" id="1.25.40.180">
    <property type="match status" value="1"/>
</dbReference>
<comment type="caution">
    <text evidence="1">The sequence shown here is derived from an EMBL/GenBank/DDBJ whole genome shotgun (WGS) entry which is preliminary data.</text>
</comment>
<feature type="non-terminal residue" evidence="1">
    <location>
        <position position="71"/>
    </location>
</feature>
<sequence>VFERLRSILHNSDIEKRVQYMVEVMFAIRKDKFKDHPSVVEELDVVDESDQITHLLRLEEAGKTEDILSKS</sequence>
<reference evidence="1" key="1">
    <citation type="submission" date="2020-04" db="EMBL/GenBank/DDBJ databases">
        <authorList>
            <person name="Alioto T."/>
            <person name="Alioto T."/>
            <person name="Gomez Garrido J."/>
        </authorList>
    </citation>
    <scope>NUCLEOTIDE SEQUENCE</scope>
    <source>
        <strain evidence="1">A484AB</strain>
    </source>
</reference>
<protein>
    <submittedName>
        <fullName evidence="1">Pre-mRNA-splicing factor CWC22 homolog</fullName>
    </submittedName>
</protein>